<comment type="caution">
    <text evidence="1">The sequence shown here is derived from an EMBL/GenBank/DDBJ whole genome shotgun (WGS) entry which is preliminary data.</text>
</comment>
<name>A0ABP3JZY3_9BACI</name>
<sequence>MYHFMLRYKEKQKGPYDIDCGHMPPQIPFVNGAYAEVRVGQGKGAIKQSFMS</sequence>
<proteinExistence type="predicted"/>
<keyword evidence="2" id="KW-1185">Reference proteome</keyword>
<dbReference type="EMBL" id="BAAACZ010000021">
    <property type="protein sequence ID" value="GAA0468230.1"/>
    <property type="molecule type" value="Genomic_DNA"/>
</dbReference>
<accession>A0ABP3JZY3</accession>
<gene>
    <name evidence="1" type="ORF">GCM10008935_25160</name>
</gene>
<protein>
    <submittedName>
        <fullName evidence="1">Uncharacterized protein</fullName>
    </submittedName>
</protein>
<evidence type="ECO:0000313" key="2">
    <source>
        <dbReference type="Proteomes" id="UP001500740"/>
    </source>
</evidence>
<organism evidence="1 2">
    <name type="scientific">Alkalibacillus silvisoli</name>
    <dbReference type="NCBI Taxonomy" id="392823"/>
    <lineage>
        <taxon>Bacteria</taxon>
        <taxon>Bacillati</taxon>
        <taxon>Bacillota</taxon>
        <taxon>Bacilli</taxon>
        <taxon>Bacillales</taxon>
        <taxon>Bacillaceae</taxon>
        <taxon>Alkalibacillus</taxon>
    </lineage>
</organism>
<dbReference type="Proteomes" id="UP001500740">
    <property type="component" value="Unassembled WGS sequence"/>
</dbReference>
<evidence type="ECO:0000313" key="1">
    <source>
        <dbReference type="EMBL" id="GAA0468230.1"/>
    </source>
</evidence>
<reference evidence="2" key="1">
    <citation type="journal article" date="2019" name="Int. J. Syst. Evol. Microbiol.">
        <title>The Global Catalogue of Microorganisms (GCM) 10K type strain sequencing project: providing services to taxonomists for standard genome sequencing and annotation.</title>
        <authorList>
            <consortium name="The Broad Institute Genomics Platform"/>
            <consortium name="The Broad Institute Genome Sequencing Center for Infectious Disease"/>
            <person name="Wu L."/>
            <person name="Ma J."/>
        </authorList>
    </citation>
    <scope>NUCLEOTIDE SEQUENCE [LARGE SCALE GENOMIC DNA]</scope>
    <source>
        <strain evidence="2">JCM 14193</strain>
    </source>
</reference>